<name>A0A974PUN1_9HYPH</name>
<feature type="domain" description="Resolvase/invertase-type recombinase catalytic" evidence="1">
    <location>
        <begin position="2"/>
        <end position="139"/>
    </location>
</feature>
<dbReference type="Proteomes" id="UP000596427">
    <property type="component" value="Plasmid unnamed2"/>
</dbReference>
<protein>
    <submittedName>
        <fullName evidence="2">Recombinase family protein</fullName>
    </submittedName>
</protein>
<keyword evidence="2" id="KW-0614">Plasmid</keyword>
<dbReference type="GO" id="GO:0003677">
    <property type="term" value="F:DNA binding"/>
    <property type="evidence" value="ECO:0007669"/>
    <property type="project" value="InterPro"/>
</dbReference>
<dbReference type="SUPFAM" id="SSF53041">
    <property type="entry name" value="Resolvase-like"/>
    <property type="match status" value="1"/>
</dbReference>
<dbReference type="Gene3D" id="3.40.50.1390">
    <property type="entry name" value="Resolvase, N-terminal catalytic domain"/>
    <property type="match status" value="1"/>
</dbReference>
<reference evidence="2 3" key="1">
    <citation type="submission" date="2020-10" db="EMBL/GenBank/DDBJ databases">
        <title>Degradation of 1,4-Dioxane by Xanthobacter sp. YN2, via a Novel Group-2 Soluble Di-Iron Monooxygenase.</title>
        <authorList>
            <person name="Ma F."/>
            <person name="Wang Y."/>
            <person name="Yang J."/>
            <person name="Guo H."/>
            <person name="Su D."/>
            <person name="Yu L."/>
        </authorList>
    </citation>
    <scope>NUCLEOTIDE SEQUENCE [LARGE SCALE GENOMIC DNA]</scope>
    <source>
        <strain evidence="2 3">YN2</strain>
        <plasmid evidence="2 3">unnamed2</plasmid>
    </source>
</reference>
<dbReference type="InterPro" id="IPR036162">
    <property type="entry name" value="Resolvase-like_N_sf"/>
</dbReference>
<dbReference type="GO" id="GO:0000150">
    <property type="term" value="F:DNA strand exchange activity"/>
    <property type="evidence" value="ECO:0007669"/>
    <property type="project" value="InterPro"/>
</dbReference>
<evidence type="ECO:0000313" key="2">
    <source>
        <dbReference type="EMBL" id="QRG10137.1"/>
    </source>
</evidence>
<geneLocation type="plasmid" evidence="2 3">
    <name>unnamed2</name>
</geneLocation>
<keyword evidence="3" id="KW-1185">Reference proteome</keyword>
<evidence type="ECO:0000259" key="1">
    <source>
        <dbReference type="SMART" id="SM00857"/>
    </source>
</evidence>
<accession>A0A974PUN1</accession>
<proteinExistence type="predicted"/>
<dbReference type="RefSeq" id="WP_203197012.1">
    <property type="nucleotide sequence ID" value="NZ_CP063364.1"/>
</dbReference>
<dbReference type="AlphaFoldDB" id="A0A974PUN1"/>
<sequence>MKRGYIRLSRAGPPLEAQQDALRRAGIEDFKRVFMDVIVPGRRGGVLPEREKAILKLLSGDYLVVANAGRLGTSQADVLATLEKVGQRNAAVLDAETGETIRWHPDVVRVLAFAQRAEGVNRKEVAAKMSQQRAATGRLGGAPPKNWKVSEEAARGLWNDLSRSVESVAEEVGVSVPTLYRRLGQRGACND</sequence>
<dbReference type="KEGG" id="xdi:EZH22_30095"/>
<dbReference type="Pfam" id="PF00239">
    <property type="entry name" value="Resolvase"/>
    <property type="match status" value="1"/>
</dbReference>
<dbReference type="InterPro" id="IPR006119">
    <property type="entry name" value="Resolv_N"/>
</dbReference>
<organism evidence="2 3">
    <name type="scientific">Xanthobacter dioxanivorans</name>
    <dbReference type="NCBI Taxonomy" id="2528964"/>
    <lineage>
        <taxon>Bacteria</taxon>
        <taxon>Pseudomonadati</taxon>
        <taxon>Pseudomonadota</taxon>
        <taxon>Alphaproteobacteria</taxon>
        <taxon>Hyphomicrobiales</taxon>
        <taxon>Xanthobacteraceae</taxon>
        <taxon>Xanthobacter</taxon>
    </lineage>
</organism>
<gene>
    <name evidence="2" type="ORF">EZH22_30095</name>
</gene>
<evidence type="ECO:0000313" key="3">
    <source>
        <dbReference type="Proteomes" id="UP000596427"/>
    </source>
</evidence>
<dbReference type="SMART" id="SM00857">
    <property type="entry name" value="Resolvase"/>
    <property type="match status" value="1"/>
</dbReference>
<dbReference type="EMBL" id="CP063364">
    <property type="protein sequence ID" value="QRG10137.1"/>
    <property type="molecule type" value="Genomic_DNA"/>
</dbReference>